<name>A0A371I6C8_MUCPR</name>
<dbReference type="EMBL" id="QJKJ01000820">
    <property type="protein sequence ID" value="RDY10571.1"/>
    <property type="molecule type" value="Genomic_DNA"/>
</dbReference>
<evidence type="ECO:0000256" key="1">
    <source>
        <dbReference type="SAM" id="Phobius"/>
    </source>
</evidence>
<reference evidence="2" key="1">
    <citation type="submission" date="2018-05" db="EMBL/GenBank/DDBJ databases">
        <title>Draft genome of Mucuna pruriens seed.</title>
        <authorList>
            <person name="Nnadi N.E."/>
            <person name="Vos R."/>
            <person name="Hasami M.H."/>
            <person name="Devisetty U.K."/>
            <person name="Aguiy J.C."/>
        </authorList>
    </citation>
    <scope>NUCLEOTIDE SEQUENCE [LARGE SCALE GENOMIC DNA]</scope>
    <source>
        <strain evidence="2">JCA_2017</strain>
    </source>
</reference>
<feature type="non-terminal residue" evidence="2">
    <location>
        <position position="1"/>
    </location>
</feature>
<dbReference type="STRING" id="157652.A0A371I6C8"/>
<dbReference type="AlphaFoldDB" id="A0A371I6C8"/>
<sequence>MAKLPTVFSLRHFLVLSLALNVSLILRLMLYQSEKGHNHSCFETERGTSISRTNSYTEGHNINIHKSRMLISSSTSSLANSTCADQTGGRNRVINLDHWKNTKVGGVTCRIRTLHGDPLSAMVITLYYE</sequence>
<keyword evidence="3" id="KW-1185">Reference proteome</keyword>
<organism evidence="2 3">
    <name type="scientific">Mucuna pruriens</name>
    <name type="common">Velvet bean</name>
    <name type="synonym">Dolichos pruriens</name>
    <dbReference type="NCBI Taxonomy" id="157652"/>
    <lineage>
        <taxon>Eukaryota</taxon>
        <taxon>Viridiplantae</taxon>
        <taxon>Streptophyta</taxon>
        <taxon>Embryophyta</taxon>
        <taxon>Tracheophyta</taxon>
        <taxon>Spermatophyta</taxon>
        <taxon>Magnoliopsida</taxon>
        <taxon>eudicotyledons</taxon>
        <taxon>Gunneridae</taxon>
        <taxon>Pentapetalae</taxon>
        <taxon>rosids</taxon>
        <taxon>fabids</taxon>
        <taxon>Fabales</taxon>
        <taxon>Fabaceae</taxon>
        <taxon>Papilionoideae</taxon>
        <taxon>50 kb inversion clade</taxon>
        <taxon>NPAAA clade</taxon>
        <taxon>indigoferoid/millettioid clade</taxon>
        <taxon>Phaseoleae</taxon>
        <taxon>Mucuna</taxon>
    </lineage>
</organism>
<protein>
    <submittedName>
        <fullName evidence="2">Uncharacterized protein</fullName>
    </submittedName>
</protein>
<evidence type="ECO:0000313" key="2">
    <source>
        <dbReference type="EMBL" id="RDY10571.1"/>
    </source>
</evidence>
<keyword evidence="1" id="KW-0812">Transmembrane</keyword>
<keyword evidence="1" id="KW-0472">Membrane</keyword>
<accession>A0A371I6C8</accession>
<dbReference type="Proteomes" id="UP000257109">
    <property type="component" value="Unassembled WGS sequence"/>
</dbReference>
<gene>
    <name evidence="2" type="ORF">CR513_04885</name>
</gene>
<feature type="transmembrane region" description="Helical" evidence="1">
    <location>
        <begin position="12"/>
        <end position="30"/>
    </location>
</feature>
<keyword evidence="1" id="KW-1133">Transmembrane helix</keyword>
<proteinExistence type="predicted"/>
<evidence type="ECO:0000313" key="3">
    <source>
        <dbReference type="Proteomes" id="UP000257109"/>
    </source>
</evidence>
<comment type="caution">
    <text evidence="2">The sequence shown here is derived from an EMBL/GenBank/DDBJ whole genome shotgun (WGS) entry which is preliminary data.</text>
</comment>